<dbReference type="AlphaFoldDB" id="A0A8X7NRF3"/>
<dbReference type="PANTHER" id="PTHR10291:SF43">
    <property type="entry name" value="DEHYDRODOLICHYL DIPHOSPHATE SYNTHASE COMPLEX SUBUNIT DHDDS"/>
    <property type="match status" value="1"/>
</dbReference>
<dbReference type="PROSITE" id="PS01066">
    <property type="entry name" value="UPP_SYNTHASE"/>
    <property type="match status" value="1"/>
</dbReference>
<comment type="caution">
    <text evidence="14">The sequence shown here is derived from an EMBL/GenBank/DDBJ whole genome shotgun (WGS) entry which is preliminary data.</text>
</comment>
<keyword evidence="8" id="KW-0472">Membrane</keyword>
<feature type="region of interest" description="Disordered" evidence="13">
    <location>
        <begin position="292"/>
        <end position="336"/>
    </location>
</feature>
<sequence>MSDWVSTFPGYKQALSSGKKFFGRVIQTGPVPQHVGIIMDGNRRYARTHKIEIKEGHSLGFNTMANILELLYECGVKVATVYAFSIENFNRTSYEIKWLMDLAKSKFAQINQNGLLCEEYGVRIKLIGNLKLLPADVLEILRETEEITKNNTRAVLNVCFPYTSRDEMTHAVKSIVSESTKERVIINEDTLARHLYTGNSPPLDLLVRTSGTYRLSDFLLWQCVSPDCAIVFVEKLWPEFKPWDMLKILVNWGFNKYWYGNSSGFGLNPRTLRDLESNTDLELFNSTPHVGFERRSELDDDEEEEDTDVSSQLGTEEETMTSEDDADAKVNTKIAQ</sequence>
<keyword evidence="7" id="KW-0460">Magnesium</keyword>
<evidence type="ECO:0000256" key="2">
    <source>
        <dbReference type="ARBA" id="ARBA00004406"/>
    </source>
</evidence>
<dbReference type="NCBIfam" id="TIGR00055">
    <property type="entry name" value="uppS"/>
    <property type="match status" value="1"/>
</dbReference>
<dbReference type="GO" id="GO:1904423">
    <property type="term" value="C:dehydrodolichyl diphosphate synthase complex"/>
    <property type="evidence" value="ECO:0007669"/>
    <property type="project" value="TreeGrafter"/>
</dbReference>
<evidence type="ECO:0000313" key="15">
    <source>
        <dbReference type="Proteomes" id="UP000590412"/>
    </source>
</evidence>
<gene>
    <name evidence="14" type="primary">RER2</name>
    <name evidence="14" type="ORF">FOB60_002490</name>
</gene>
<dbReference type="InterPro" id="IPR036424">
    <property type="entry name" value="UPP_synth-like_sf"/>
</dbReference>
<accession>A0A8X7NRF3</accession>
<evidence type="ECO:0000256" key="10">
    <source>
        <dbReference type="ARBA" id="ARBA00058504"/>
    </source>
</evidence>
<comment type="catalytic activity">
    <reaction evidence="9">
        <text>n isopentenyl diphosphate + (2E,6E)-farnesyl diphosphate = a di-trans,poly-cis-polyprenyl diphosphate + n diphosphate</text>
        <dbReference type="Rhea" id="RHEA:53008"/>
        <dbReference type="Rhea" id="RHEA-COMP:19494"/>
        <dbReference type="ChEBI" id="CHEBI:33019"/>
        <dbReference type="ChEBI" id="CHEBI:128769"/>
        <dbReference type="ChEBI" id="CHEBI:136960"/>
        <dbReference type="ChEBI" id="CHEBI:175763"/>
        <dbReference type="EC" id="2.5.1.87"/>
    </reaction>
</comment>
<keyword evidence="6" id="KW-0256">Endoplasmic reticulum</keyword>
<evidence type="ECO:0000256" key="5">
    <source>
        <dbReference type="ARBA" id="ARBA00022679"/>
    </source>
</evidence>
<comment type="similarity">
    <text evidence="4 12">Belongs to the UPP synthase family.</text>
</comment>
<comment type="subunit">
    <text evidence="11">Forms an active dehydrodolichyl diphosphate synthase complex with NUS1.</text>
</comment>
<dbReference type="GO" id="GO:0005811">
    <property type="term" value="C:lipid droplet"/>
    <property type="evidence" value="ECO:0007669"/>
    <property type="project" value="TreeGrafter"/>
</dbReference>
<dbReference type="Pfam" id="PF01255">
    <property type="entry name" value="Prenyltransf"/>
    <property type="match status" value="1"/>
</dbReference>
<comment type="function">
    <text evidence="10">With NUS1, forms the dehydrodolichyl diphosphate synthase (DDS) complex, an essential component of the dolichol monophosphate (Dol-P) biosynthetic machinery. Adds multiple copies of isopentenyl pyrophosphate (IPP) to farnesyl pyrophosphate (FPP) to produce dehydrodolichyl diphosphate (Dedol-PP), a precursor of dolichol which is utilized as a sugar carrier in protein glycosylation in the endoplasmic reticulum (ER).</text>
</comment>
<dbReference type="CDD" id="cd00475">
    <property type="entry name" value="Cis_IPPS"/>
    <property type="match status" value="1"/>
</dbReference>
<evidence type="ECO:0000313" key="14">
    <source>
        <dbReference type="EMBL" id="KAF6057935.1"/>
    </source>
</evidence>
<proteinExistence type="inferred from homology"/>
<evidence type="ECO:0000256" key="12">
    <source>
        <dbReference type="RuleBase" id="RU363018"/>
    </source>
</evidence>
<comment type="pathway">
    <text evidence="3">Protein modification; protein glycosylation.</text>
</comment>
<dbReference type="FunFam" id="3.40.1180.10:FF:000002">
    <property type="entry name" value="Alkyl transferase"/>
    <property type="match status" value="1"/>
</dbReference>
<dbReference type="GO" id="GO:0016094">
    <property type="term" value="P:polyprenol biosynthetic process"/>
    <property type="evidence" value="ECO:0007669"/>
    <property type="project" value="TreeGrafter"/>
</dbReference>
<dbReference type="Gene3D" id="3.40.1180.10">
    <property type="entry name" value="Decaprenyl diphosphate synthase-like"/>
    <property type="match status" value="1"/>
</dbReference>
<dbReference type="OrthoDB" id="4173905at2759"/>
<dbReference type="SUPFAM" id="SSF64005">
    <property type="entry name" value="Undecaprenyl diphosphate synthase"/>
    <property type="match status" value="1"/>
</dbReference>
<evidence type="ECO:0000256" key="13">
    <source>
        <dbReference type="SAM" id="MobiDB-lite"/>
    </source>
</evidence>
<reference evidence="14" key="1">
    <citation type="submission" date="2020-03" db="EMBL/GenBank/DDBJ databases">
        <title>FDA dAtabase for Regulatory Grade micrObial Sequences (FDA-ARGOS): Supporting development and validation of Infectious Disease Dx tests.</title>
        <authorList>
            <person name="Campos J."/>
            <person name="Goldberg B."/>
            <person name="Tallon L."/>
            <person name="Sadzewicz L."/>
            <person name="Vavikolanu K."/>
            <person name="Mehta A."/>
            <person name="Aluvathingal J."/>
            <person name="Nadendla S."/>
            <person name="Nandy P."/>
            <person name="Geyer C."/>
            <person name="Yan Y."/>
            <person name="Sichtig H."/>
        </authorList>
    </citation>
    <scope>NUCLEOTIDE SEQUENCE [LARGE SCALE GENOMIC DNA]</scope>
    <source>
        <strain evidence="14">FDAARGOS_652</strain>
    </source>
</reference>
<keyword evidence="5 12" id="KW-0808">Transferase</keyword>
<evidence type="ECO:0000256" key="9">
    <source>
        <dbReference type="ARBA" id="ARBA00047353"/>
    </source>
</evidence>
<evidence type="ECO:0000256" key="11">
    <source>
        <dbReference type="ARBA" id="ARBA00064670"/>
    </source>
</evidence>
<dbReference type="EMBL" id="JABWAB010000003">
    <property type="protein sequence ID" value="KAF6057935.1"/>
    <property type="molecule type" value="Genomic_DNA"/>
</dbReference>
<organism evidence="14 15">
    <name type="scientific">Candida parapsilosis</name>
    <name type="common">Yeast</name>
    <dbReference type="NCBI Taxonomy" id="5480"/>
    <lineage>
        <taxon>Eukaryota</taxon>
        <taxon>Fungi</taxon>
        <taxon>Dikarya</taxon>
        <taxon>Ascomycota</taxon>
        <taxon>Saccharomycotina</taxon>
        <taxon>Pichiomycetes</taxon>
        <taxon>Debaryomycetaceae</taxon>
        <taxon>Candida/Lodderomyces clade</taxon>
        <taxon>Candida</taxon>
    </lineage>
</organism>
<dbReference type="GO" id="GO:0005789">
    <property type="term" value="C:endoplasmic reticulum membrane"/>
    <property type="evidence" value="ECO:0007669"/>
    <property type="project" value="UniProtKB-SubCell"/>
</dbReference>
<dbReference type="Proteomes" id="UP000590412">
    <property type="component" value="Unassembled WGS sequence"/>
</dbReference>
<name>A0A8X7NRF3_CANPA</name>
<evidence type="ECO:0000256" key="7">
    <source>
        <dbReference type="ARBA" id="ARBA00022842"/>
    </source>
</evidence>
<evidence type="ECO:0000256" key="1">
    <source>
        <dbReference type="ARBA" id="ARBA00001946"/>
    </source>
</evidence>
<evidence type="ECO:0000256" key="8">
    <source>
        <dbReference type="ARBA" id="ARBA00023136"/>
    </source>
</evidence>
<feature type="compositionally biased region" description="Acidic residues" evidence="13">
    <location>
        <begin position="298"/>
        <end position="308"/>
    </location>
</feature>
<dbReference type="GO" id="GO:0045547">
    <property type="term" value="F:ditrans,polycis-polyprenyl diphosphate synthase [(2E,6E)-farnesyl diphosphate specific] activity"/>
    <property type="evidence" value="ECO:0007669"/>
    <property type="project" value="UniProtKB-EC"/>
</dbReference>
<dbReference type="HAMAP" id="MF_01139">
    <property type="entry name" value="ISPT"/>
    <property type="match status" value="1"/>
</dbReference>
<dbReference type="PANTHER" id="PTHR10291">
    <property type="entry name" value="DEHYDRODOLICHYL DIPHOSPHATE SYNTHASE FAMILY MEMBER"/>
    <property type="match status" value="1"/>
</dbReference>
<evidence type="ECO:0000256" key="6">
    <source>
        <dbReference type="ARBA" id="ARBA00022824"/>
    </source>
</evidence>
<dbReference type="InterPro" id="IPR001441">
    <property type="entry name" value="UPP_synth-like"/>
</dbReference>
<protein>
    <recommendedName>
        <fullName evidence="12">Alkyl transferase</fullName>
        <ecNumber evidence="12">2.5.1.-</ecNumber>
    </recommendedName>
</protein>
<dbReference type="EC" id="2.5.1.-" evidence="12"/>
<feature type="compositionally biased region" description="Acidic residues" evidence="13">
    <location>
        <begin position="315"/>
        <end position="326"/>
    </location>
</feature>
<evidence type="ECO:0000256" key="4">
    <source>
        <dbReference type="ARBA" id="ARBA00005432"/>
    </source>
</evidence>
<comment type="subcellular location">
    <subcellularLocation>
        <location evidence="2">Endoplasmic reticulum membrane</location>
        <topology evidence="2">Peripheral membrane protein</topology>
    </subcellularLocation>
</comment>
<dbReference type="InterPro" id="IPR018520">
    <property type="entry name" value="UPP_synth-like_CS"/>
</dbReference>
<evidence type="ECO:0000256" key="3">
    <source>
        <dbReference type="ARBA" id="ARBA00004922"/>
    </source>
</evidence>
<comment type="cofactor">
    <cofactor evidence="1">
        <name>Mg(2+)</name>
        <dbReference type="ChEBI" id="CHEBI:18420"/>
    </cofactor>
</comment>